<reference evidence="2 3" key="1">
    <citation type="journal article" date="2009" name="PLoS ONE">
        <title>Genome sequence of the pathogenic intestinal spirochete Brachyspira hyodysenteriae reveals adaptations to its lifestyle in the porcine large intestine.</title>
        <authorList>
            <person name="Bellgard M.I."/>
            <person name="Wanchanthuek P."/>
            <person name="La T."/>
            <person name="Ryan K."/>
            <person name="Moolhuijzen P."/>
            <person name="Albertyn Z."/>
            <person name="Shaban B."/>
            <person name="Motro Y."/>
            <person name="Dunn D.S."/>
            <person name="Schibeci D."/>
            <person name="Hunter A."/>
            <person name="Barrero R."/>
            <person name="Phillips N.D."/>
            <person name="Hampson D.J."/>
        </authorList>
    </citation>
    <scope>NUCLEOTIDE SEQUENCE [LARGE SCALE GENOMIC DNA]</scope>
    <source>
        <strain evidence="3">ATCC 49526 / WA1</strain>
    </source>
</reference>
<dbReference type="AlphaFoldDB" id="A0A3B6VAL1"/>
<keyword evidence="1" id="KW-0472">Membrane</keyword>
<organism evidence="2 3">
    <name type="scientific">Brachyspira hyodysenteriae (strain ATCC 49526 / WA1)</name>
    <dbReference type="NCBI Taxonomy" id="565034"/>
    <lineage>
        <taxon>Bacteria</taxon>
        <taxon>Pseudomonadati</taxon>
        <taxon>Spirochaetota</taxon>
        <taxon>Spirochaetia</taxon>
        <taxon>Brachyspirales</taxon>
        <taxon>Brachyspiraceae</taxon>
        <taxon>Brachyspira</taxon>
    </lineage>
</organism>
<evidence type="ECO:0000313" key="3">
    <source>
        <dbReference type="Proteomes" id="UP000001803"/>
    </source>
</evidence>
<proteinExistence type="predicted"/>
<dbReference type="InterPro" id="IPR045919">
    <property type="entry name" value="DUF6338"/>
</dbReference>
<evidence type="ECO:0000313" key="2">
    <source>
        <dbReference type="EMBL" id="ACN83217.1"/>
    </source>
</evidence>
<dbReference type="EMBL" id="CP001357">
    <property type="protein sequence ID" value="ACN83217.1"/>
    <property type="molecule type" value="Genomic_DNA"/>
</dbReference>
<feature type="transmembrane region" description="Helical" evidence="1">
    <location>
        <begin position="38"/>
        <end position="60"/>
    </location>
</feature>
<dbReference type="RefSeq" id="WP_012670267.1">
    <property type="nucleotide sequence ID" value="NC_012225.1"/>
</dbReference>
<feature type="transmembrane region" description="Helical" evidence="1">
    <location>
        <begin position="6"/>
        <end position="26"/>
    </location>
</feature>
<feature type="transmembrane region" description="Helical" evidence="1">
    <location>
        <begin position="80"/>
        <end position="106"/>
    </location>
</feature>
<dbReference type="Pfam" id="PF19865">
    <property type="entry name" value="DUF6338"/>
    <property type="match status" value="1"/>
</dbReference>
<accession>A0A3B6VAL1</accession>
<keyword evidence="1" id="KW-0812">Transmembrane</keyword>
<name>A0A3B6VAL1_BRAHW</name>
<dbReference type="KEGG" id="bhy:BHWA1_00723"/>
<gene>
    <name evidence="2" type="ordered locus">BHWA1_00723</name>
</gene>
<evidence type="ECO:0000256" key="1">
    <source>
        <dbReference type="SAM" id="Phobius"/>
    </source>
</evidence>
<keyword evidence="1" id="KW-1133">Transmembrane helix</keyword>
<dbReference type="Proteomes" id="UP000001803">
    <property type="component" value="Chromosome"/>
</dbReference>
<sequence>MDFSSLITVIIFILPGFIIITVKNLYSYVKKINTFSKILQSLIATICIWYIIIILSNYNSNLNNIFNILLKLEKTNFLEYKFQIFTFFIIVYLVSFILGLVIGYLLHRLKFIEKLYNKIYYKIFSKKPTKHIFEHIFYEASLDKNKNIYVFIKTISGEYIFGFVKEASDNIDDRSICIYDVHQIRNKQLIETLYKENNFIYIKENSIEYIYILNDISDLEKICNYLINK</sequence>
<keyword evidence="3" id="KW-1185">Reference proteome</keyword>
<protein>
    <submittedName>
        <fullName evidence="2">Uncharacterized protein</fullName>
    </submittedName>
</protein>